<dbReference type="Proteomes" id="UP000315995">
    <property type="component" value="Chromosome"/>
</dbReference>
<name>A0A4Y6PY61_PERCE</name>
<organism evidence="1 2">
    <name type="scientific">Persicimonas caeni</name>
    <dbReference type="NCBI Taxonomy" id="2292766"/>
    <lineage>
        <taxon>Bacteria</taxon>
        <taxon>Deltaproteobacteria</taxon>
        <taxon>Bradymonadales</taxon>
        <taxon>Bradymonadaceae</taxon>
        <taxon>Persicimonas</taxon>
    </lineage>
</organism>
<keyword evidence="2" id="KW-1185">Reference proteome</keyword>
<gene>
    <name evidence="1" type="ORF">FIV42_19975</name>
</gene>
<accession>A0A5B8YEU6</accession>
<protein>
    <submittedName>
        <fullName evidence="1">Uncharacterized protein</fullName>
    </submittedName>
</protein>
<dbReference type="RefSeq" id="WP_141199398.1">
    <property type="nucleotide sequence ID" value="NZ_CP041186.1"/>
</dbReference>
<dbReference type="AlphaFoldDB" id="A0A4Y6PY61"/>
<dbReference type="EMBL" id="CP041186">
    <property type="protein sequence ID" value="QDG52937.1"/>
    <property type="molecule type" value="Genomic_DNA"/>
</dbReference>
<accession>A0A4Y6PY61</accession>
<evidence type="ECO:0000313" key="1">
    <source>
        <dbReference type="EMBL" id="QDG52937.1"/>
    </source>
</evidence>
<reference evidence="1 2" key="1">
    <citation type="submission" date="2019-06" db="EMBL/GenBank/DDBJ databases">
        <title>Persicimonas caeni gen. nov., sp. nov., a predatory bacterium isolated from solar saltern.</title>
        <authorList>
            <person name="Wang S."/>
        </authorList>
    </citation>
    <scope>NUCLEOTIDE SEQUENCE [LARGE SCALE GENOMIC DNA]</scope>
    <source>
        <strain evidence="1 2">YN101</strain>
    </source>
</reference>
<dbReference type="OrthoDB" id="5524196at2"/>
<sequence>METWTLSVDRRKADRAQMIAELELLAASVKDLQVDIFDEDEYWNAADSGAFRDFVPFATLSHPHRAGLEYVAEDLLERFGWLVDFRPPEK</sequence>
<proteinExistence type="predicted"/>
<evidence type="ECO:0000313" key="2">
    <source>
        <dbReference type="Proteomes" id="UP000315995"/>
    </source>
</evidence>